<dbReference type="Gene3D" id="1.20.1260.10">
    <property type="match status" value="1"/>
</dbReference>
<protein>
    <submittedName>
        <fullName evidence="2">Ferritin-like domain-containing protein</fullName>
    </submittedName>
</protein>
<feature type="compositionally biased region" description="Basic and acidic residues" evidence="1">
    <location>
        <begin position="17"/>
        <end position="28"/>
    </location>
</feature>
<dbReference type="EMBL" id="JAGFBU010000003">
    <property type="protein sequence ID" value="MBP4142018.1"/>
    <property type="molecule type" value="Genomic_DNA"/>
</dbReference>
<dbReference type="Pfam" id="PF05974">
    <property type="entry name" value="DUF892"/>
    <property type="match status" value="1"/>
</dbReference>
<dbReference type="PANTHER" id="PTHR30565:SF9">
    <property type="entry name" value="PROTEIN YCIF"/>
    <property type="match status" value="1"/>
</dbReference>
<feature type="compositionally biased region" description="Basic and acidic residues" evidence="1">
    <location>
        <begin position="1"/>
        <end position="10"/>
    </location>
</feature>
<proteinExistence type="predicted"/>
<evidence type="ECO:0000256" key="1">
    <source>
        <dbReference type="SAM" id="MobiDB-lite"/>
    </source>
</evidence>
<organism evidence="2 3">
    <name type="scientific">Flavobacterium flabelliforme</name>
    <dbReference type="NCBI Taxonomy" id="2816119"/>
    <lineage>
        <taxon>Bacteria</taxon>
        <taxon>Pseudomonadati</taxon>
        <taxon>Bacteroidota</taxon>
        <taxon>Flavobacteriia</taxon>
        <taxon>Flavobacteriales</taxon>
        <taxon>Flavobacteriaceae</taxon>
        <taxon>Flavobacterium</taxon>
    </lineage>
</organism>
<accession>A0ABS5CTS2</accession>
<dbReference type="RefSeq" id="WP_210645985.1">
    <property type="nucleotide sequence ID" value="NZ_JAGFBU010000003.1"/>
</dbReference>
<dbReference type="InterPro" id="IPR012347">
    <property type="entry name" value="Ferritin-like"/>
</dbReference>
<dbReference type="CDD" id="cd07909">
    <property type="entry name" value="YciF"/>
    <property type="match status" value="1"/>
</dbReference>
<reference evidence="2 3" key="1">
    <citation type="submission" date="2021-03" db="EMBL/GenBank/DDBJ databases">
        <title>Flavobacterium Flabelliformis Sp. Nov. And Flavobacterium Geliluteum Sp. Nov., Two Novel Multidrug Resistant Psychrophilic Species Isolated From Antarctica.</title>
        <authorList>
            <person name="Kralova S."/>
            <person name="Busse H.J."/>
            <person name="Bezdicek M."/>
            <person name="Nykrynova M."/>
            <person name="Kroupova E."/>
            <person name="Krsek D."/>
            <person name="Sedlacek I."/>
        </authorList>
    </citation>
    <scope>NUCLEOTIDE SEQUENCE [LARGE SCALE GENOMIC DNA]</scope>
    <source>
        <strain evidence="2 3">P4023</strain>
    </source>
</reference>
<dbReference type="PANTHER" id="PTHR30565">
    <property type="entry name" value="PROTEIN YCIF"/>
    <property type="match status" value="1"/>
</dbReference>
<gene>
    <name evidence="2" type="ORF">J3S90_09400</name>
</gene>
<feature type="region of interest" description="Disordered" evidence="1">
    <location>
        <begin position="1"/>
        <end position="38"/>
    </location>
</feature>
<dbReference type="InterPro" id="IPR009078">
    <property type="entry name" value="Ferritin-like_SF"/>
</dbReference>
<evidence type="ECO:0000313" key="3">
    <source>
        <dbReference type="Proteomes" id="UP000674217"/>
    </source>
</evidence>
<keyword evidence="3" id="KW-1185">Reference proteome</keyword>
<name>A0ABS5CTS2_9FLAO</name>
<dbReference type="InterPro" id="IPR047114">
    <property type="entry name" value="YciF"/>
</dbReference>
<evidence type="ECO:0000313" key="2">
    <source>
        <dbReference type="EMBL" id="MBP4142018.1"/>
    </source>
</evidence>
<dbReference type="Proteomes" id="UP000674217">
    <property type="component" value="Unassembled WGS sequence"/>
</dbReference>
<dbReference type="SUPFAM" id="SSF47240">
    <property type="entry name" value="Ferritin-like"/>
    <property type="match status" value="1"/>
</dbReference>
<dbReference type="InterPro" id="IPR010287">
    <property type="entry name" value="DUF892_YciF-like"/>
</dbReference>
<sequence>MKTTEKDIKSKTATKSTGEKKMDSDKKSTAGKVKAKSSAADGLRELFVDSLKDIYWAEKALTKALPKMQKNATNENLIAAIEDHLDVTNTQVDRLEQVFKIIGEKAVAKKCDAMDGLIKEGASIMEETEIGAVRDAGIIAASQKIEHYEIATYGTLVAFAKTLGEDQAAELLSVTLAEEKEADVTLTEAAYNTINFDAAEEGEEE</sequence>
<comment type="caution">
    <text evidence="2">The sequence shown here is derived from an EMBL/GenBank/DDBJ whole genome shotgun (WGS) entry which is preliminary data.</text>
</comment>